<dbReference type="PROSITE" id="PS00018">
    <property type="entry name" value="EF_HAND_1"/>
    <property type="match status" value="3"/>
</dbReference>
<dbReference type="InterPro" id="IPR002048">
    <property type="entry name" value="EF_hand_dom"/>
</dbReference>
<keyword evidence="1" id="KW-0479">Metal-binding</keyword>
<dbReference type="InterPro" id="IPR039647">
    <property type="entry name" value="EF_hand_pair_protein_CML-like"/>
</dbReference>
<dbReference type="SMART" id="SM00054">
    <property type="entry name" value="EFh"/>
    <property type="match status" value="4"/>
</dbReference>
<accession>A0A6A2ZYW8</accession>
<dbReference type="Gene3D" id="1.10.238.10">
    <property type="entry name" value="EF-hand"/>
    <property type="match status" value="2"/>
</dbReference>
<keyword evidence="6" id="KW-1185">Reference proteome</keyword>
<dbReference type="AlphaFoldDB" id="A0A6A2ZYW8"/>
<evidence type="ECO:0000256" key="2">
    <source>
        <dbReference type="ARBA" id="ARBA00022737"/>
    </source>
</evidence>
<dbReference type="PRINTS" id="PR01697">
    <property type="entry name" value="PARVALBUMIN"/>
</dbReference>
<reference evidence="5" key="1">
    <citation type="submission" date="2019-09" db="EMBL/GenBank/DDBJ databases">
        <title>Draft genome information of white flower Hibiscus syriacus.</title>
        <authorList>
            <person name="Kim Y.-M."/>
        </authorList>
    </citation>
    <scope>NUCLEOTIDE SEQUENCE [LARGE SCALE GENOMIC DNA]</scope>
    <source>
        <strain evidence="5">YM2019G1</strain>
    </source>
</reference>
<dbReference type="PANTHER" id="PTHR10891">
    <property type="entry name" value="EF-HAND CALCIUM-BINDING DOMAIN CONTAINING PROTEIN"/>
    <property type="match status" value="1"/>
</dbReference>
<evidence type="ECO:0000259" key="4">
    <source>
        <dbReference type="PROSITE" id="PS50222"/>
    </source>
</evidence>
<sequence>MDATDLKRIFQMFDRDGDGAITKKELNDSLENMGISVSDIDLTQMIEQFDVDGDMCIDVDEFSALYQSIMENKDEEKDMKEAFDVFDQNGDGYISVNELRSVLDALGLKQGKAMEDCKRMITKVDADGDGRVDFLEFKQMMKAGGFNALA</sequence>
<comment type="caution">
    <text evidence="5">The sequence shown here is derived from an EMBL/GenBank/DDBJ whole genome shotgun (WGS) entry which is preliminary data.</text>
</comment>
<dbReference type="PROSITE" id="PS50222">
    <property type="entry name" value="EF_HAND_2"/>
    <property type="match status" value="4"/>
</dbReference>
<feature type="domain" description="EF-hand" evidence="4">
    <location>
        <begin position="37"/>
        <end position="72"/>
    </location>
</feature>
<feature type="domain" description="EF-hand" evidence="4">
    <location>
        <begin position="112"/>
        <end position="147"/>
    </location>
</feature>
<evidence type="ECO:0000313" key="5">
    <source>
        <dbReference type="EMBL" id="KAE8696312.1"/>
    </source>
</evidence>
<keyword evidence="3" id="KW-0106">Calcium</keyword>
<proteinExistence type="predicted"/>
<gene>
    <name evidence="5" type="ORF">F3Y22_tig00110676pilonHSYRG00392</name>
</gene>
<dbReference type="InterPro" id="IPR018247">
    <property type="entry name" value="EF_Hand_1_Ca_BS"/>
</dbReference>
<dbReference type="InterPro" id="IPR011992">
    <property type="entry name" value="EF-hand-dom_pair"/>
</dbReference>
<name>A0A6A2ZYW8_HIBSY</name>
<evidence type="ECO:0000256" key="1">
    <source>
        <dbReference type="ARBA" id="ARBA00022723"/>
    </source>
</evidence>
<keyword evidence="2" id="KW-0677">Repeat</keyword>
<protein>
    <submittedName>
        <fullName evidence="5">Calmodulin-like protein 5</fullName>
    </submittedName>
</protein>
<organism evidence="5 6">
    <name type="scientific">Hibiscus syriacus</name>
    <name type="common">Rose of Sharon</name>
    <dbReference type="NCBI Taxonomy" id="106335"/>
    <lineage>
        <taxon>Eukaryota</taxon>
        <taxon>Viridiplantae</taxon>
        <taxon>Streptophyta</taxon>
        <taxon>Embryophyta</taxon>
        <taxon>Tracheophyta</taxon>
        <taxon>Spermatophyta</taxon>
        <taxon>Magnoliopsida</taxon>
        <taxon>eudicotyledons</taxon>
        <taxon>Gunneridae</taxon>
        <taxon>Pentapetalae</taxon>
        <taxon>rosids</taxon>
        <taxon>malvids</taxon>
        <taxon>Malvales</taxon>
        <taxon>Malvaceae</taxon>
        <taxon>Malvoideae</taxon>
        <taxon>Hibiscus</taxon>
    </lineage>
</organism>
<evidence type="ECO:0000256" key="3">
    <source>
        <dbReference type="ARBA" id="ARBA00022837"/>
    </source>
</evidence>
<evidence type="ECO:0000313" key="6">
    <source>
        <dbReference type="Proteomes" id="UP000436088"/>
    </source>
</evidence>
<dbReference type="FunFam" id="1.10.238.10:FF:000001">
    <property type="entry name" value="Calmodulin 1"/>
    <property type="match status" value="1"/>
</dbReference>
<dbReference type="Proteomes" id="UP000436088">
    <property type="component" value="Unassembled WGS sequence"/>
</dbReference>
<dbReference type="CDD" id="cd00051">
    <property type="entry name" value="EFh"/>
    <property type="match status" value="1"/>
</dbReference>
<dbReference type="GO" id="GO:0005509">
    <property type="term" value="F:calcium ion binding"/>
    <property type="evidence" value="ECO:0007669"/>
    <property type="project" value="InterPro"/>
</dbReference>
<dbReference type="EMBL" id="VEPZ02001069">
    <property type="protein sequence ID" value="KAE8696312.1"/>
    <property type="molecule type" value="Genomic_DNA"/>
</dbReference>
<feature type="domain" description="EF-hand" evidence="4">
    <location>
        <begin position="1"/>
        <end position="36"/>
    </location>
</feature>
<feature type="domain" description="EF-hand" evidence="4">
    <location>
        <begin position="74"/>
        <end position="109"/>
    </location>
</feature>
<dbReference type="Pfam" id="PF13499">
    <property type="entry name" value="EF-hand_7"/>
    <property type="match status" value="2"/>
</dbReference>
<dbReference type="SUPFAM" id="SSF47473">
    <property type="entry name" value="EF-hand"/>
    <property type="match status" value="1"/>
</dbReference>